<name>A0A822LDH7_MICAE</name>
<proteinExistence type="predicted"/>
<gene>
    <name evidence="1" type="ORF">MICCA_3810013</name>
</gene>
<organism evidence="1 2">
    <name type="scientific">Microcystis aeruginosa PCC 9432</name>
    <dbReference type="NCBI Taxonomy" id="1160280"/>
    <lineage>
        <taxon>Bacteria</taxon>
        <taxon>Bacillati</taxon>
        <taxon>Cyanobacteriota</taxon>
        <taxon>Cyanophyceae</taxon>
        <taxon>Oscillatoriophycideae</taxon>
        <taxon>Chroococcales</taxon>
        <taxon>Microcystaceae</taxon>
        <taxon>Microcystis</taxon>
    </lineage>
</organism>
<dbReference type="AlphaFoldDB" id="A0A822LDH7"/>
<evidence type="ECO:0000313" key="2">
    <source>
        <dbReference type="Proteomes" id="UP000005806"/>
    </source>
</evidence>
<dbReference type="Proteomes" id="UP000005806">
    <property type="component" value="Unassembled WGS sequence"/>
</dbReference>
<reference evidence="1 2" key="1">
    <citation type="submission" date="2012-04" db="EMBL/GenBank/DDBJ databases">
        <authorList>
            <person name="Genoscope - CEA"/>
        </authorList>
    </citation>
    <scope>NUCLEOTIDE SEQUENCE [LARGE SCALE GENOMIC DNA]</scope>
    <source>
        <strain evidence="1 2">9432</strain>
    </source>
</reference>
<sequence>MAEEALKRLVNEKIIPANAITQQTAWDKAIKLRVQAGDIKNPKPFGEYVDNTFAEKAEKDCRYSPPSNP</sequence>
<dbReference type="RefSeq" id="WP_002756323.1">
    <property type="nucleotide sequence ID" value="NZ_HE972596.1"/>
</dbReference>
<accession>A0A822LDH7</accession>
<evidence type="ECO:0000313" key="1">
    <source>
        <dbReference type="EMBL" id="CCH94560.1"/>
    </source>
</evidence>
<dbReference type="EMBL" id="CAIH01000314">
    <property type="protein sequence ID" value="CCH94560.1"/>
    <property type="molecule type" value="Genomic_DNA"/>
</dbReference>
<comment type="caution">
    <text evidence="1">The sequence shown here is derived from an EMBL/GenBank/DDBJ whole genome shotgun (WGS) entry which is preliminary data.</text>
</comment>
<protein>
    <submittedName>
        <fullName evidence="1">Uncharacterized protein</fullName>
    </submittedName>
</protein>